<dbReference type="NCBIfam" id="TIGR00507">
    <property type="entry name" value="aroE"/>
    <property type="match status" value="1"/>
</dbReference>
<dbReference type="GO" id="GO:0005829">
    <property type="term" value="C:cytosol"/>
    <property type="evidence" value="ECO:0007669"/>
    <property type="project" value="TreeGrafter"/>
</dbReference>
<dbReference type="EC" id="1.1.1.25" evidence="2 8"/>
<dbReference type="InterPro" id="IPR046346">
    <property type="entry name" value="Aminoacid_DH-like_N_sf"/>
</dbReference>
<dbReference type="Proteomes" id="UP000275137">
    <property type="component" value="Unassembled WGS sequence"/>
</dbReference>
<sequence>MRDHYAVIGNPVQHSKSPQIHAMFAAQTGQHIDYGRVLAAIDGFSSTIHSLREQGYRGANVTVPFKLEAFALSDQLSERAHDAGAVNTLIFNEHGITGDNTDGAGLVRDIQHNLQRPLQGQRILLIGAGGAAEGVLHPLLEQQPQLLVIANRTLDKALRMIRRVEERGDLRYVSVNAQAFEALAGQTFDIVINATSTGLSDSQLPLPEQLFAAGALAYDMMYGRETPFMAYARQQGAAMIADGLGMLVEQAAEAFFVWRGIRPHTAAVIAALRG</sequence>
<dbReference type="InterPro" id="IPR006151">
    <property type="entry name" value="Shikm_DH/Glu-tRNA_Rdtase"/>
</dbReference>
<evidence type="ECO:0000259" key="9">
    <source>
        <dbReference type="Pfam" id="PF01488"/>
    </source>
</evidence>
<comment type="caution">
    <text evidence="12">The sequence shown here is derived from an EMBL/GenBank/DDBJ whole genome shotgun (WGS) entry which is preliminary data.</text>
</comment>
<feature type="domain" description="SDH C-terminal" evidence="11">
    <location>
        <begin position="243"/>
        <end position="273"/>
    </location>
</feature>
<dbReference type="GO" id="GO:0019632">
    <property type="term" value="P:shikimate metabolic process"/>
    <property type="evidence" value="ECO:0007669"/>
    <property type="project" value="InterPro"/>
</dbReference>
<dbReference type="Pfam" id="PF08501">
    <property type="entry name" value="Shikimate_dh_N"/>
    <property type="match status" value="1"/>
</dbReference>
<comment type="catalytic activity">
    <reaction evidence="7 8">
        <text>shikimate + NADP(+) = 3-dehydroshikimate + NADPH + H(+)</text>
        <dbReference type="Rhea" id="RHEA:17737"/>
        <dbReference type="ChEBI" id="CHEBI:15378"/>
        <dbReference type="ChEBI" id="CHEBI:16630"/>
        <dbReference type="ChEBI" id="CHEBI:36208"/>
        <dbReference type="ChEBI" id="CHEBI:57783"/>
        <dbReference type="ChEBI" id="CHEBI:58349"/>
        <dbReference type="EC" id="1.1.1.25"/>
    </reaction>
</comment>
<keyword evidence="6 8" id="KW-0057">Aromatic amino acid biosynthesis</keyword>
<dbReference type="Pfam" id="PF18317">
    <property type="entry name" value="SDH_C"/>
    <property type="match status" value="1"/>
</dbReference>
<dbReference type="Pfam" id="PF01488">
    <property type="entry name" value="Shikimate_DH"/>
    <property type="match status" value="1"/>
</dbReference>
<dbReference type="SUPFAM" id="SSF53223">
    <property type="entry name" value="Aminoacid dehydrogenase-like, N-terminal domain"/>
    <property type="match status" value="1"/>
</dbReference>
<evidence type="ECO:0000259" key="10">
    <source>
        <dbReference type="Pfam" id="PF08501"/>
    </source>
</evidence>
<feature type="binding site" evidence="8">
    <location>
        <position position="87"/>
    </location>
    <ligand>
        <name>shikimate</name>
        <dbReference type="ChEBI" id="CHEBI:36208"/>
    </ligand>
</feature>
<dbReference type="Gene3D" id="3.40.50.10860">
    <property type="entry name" value="Leucine Dehydrogenase, chain A, domain 1"/>
    <property type="match status" value="1"/>
</dbReference>
<dbReference type="EMBL" id="RJVP01000002">
    <property type="protein sequence ID" value="ROH86917.1"/>
    <property type="molecule type" value="Genomic_DNA"/>
</dbReference>
<feature type="binding site" evidence="8">
    <location>
        <begin position="127"/>
        <end position="131"/>
    </location>
    <ligand>
        <name>NADP(+)</name>
        <dbReference type="ChEBI" id="CHEBI:58349"/>
    </ligand>
</feature>
<dbReference type="InterPro" id="IPR022893">
    <property type="entry name" value="Shikimate_DH_fam"/>
</dbReference>
<dbReference type="UniPathway" id="UPA00053">
    <property type="reaction ID" value="UER00087"/>
</dbReference>
<evidence type="ECO:0000256" key="7">
    <source>
        <dbReference type="ARBA" id="ARBA00049442"/>
    </source>
</evidence>
<dbReference type="InterPro" id="IPR013708">
    <property type="entry name" value="Shikimate_DH-bd_N"/>
</dbReference>
<keyword evidence="3 8" id="KW-0028">Amino-acid biosynthesis</keyword>
<reference evidence="12 13" key="1">
    <citation type="submission" date="2018-10" db="EMBL/GenBank/DDBJ databases">
        <authorList>
            <person name="Chen W.-M."/>
        </authorList>
    </citation>
    <scope>NUCLEOTIDE SEQUENCE [LARGE SCALE GENOMIC DNA]</scope>
    <source>
        <strain evidence="12 13">H-5</strain>
    </source>
</reference>
<dbReference type="InterPro" id="IPR036291">
    <property type="entry name" value="NAD(P)-bd_dom_sf"/>
</dbReference>
<dbReference type="InterPro" id="IPR041121">
    <property type="entry name" value="SDH_C"/>
</dbReference>
<feature type="domain" description="Shikimate dehydrogenase substrate binding N-terminal" evidence="10">
    <location>
        <begin position="7"/>
        <end position="89"/>
    </location>
</feature>
<comment type="pathway">
    <text evidence="1 8">Metabolic intermediate biosynthesis; chorismate biosynthesis; chorismate from D-erythrose 4-phosphate and phosphoenolpyruvate: step 4/7.</text>
</comment>
<feature type="binding site" evidence="8">
    <location>
        <begin position="15"/>
        <end position="17"/>
    </location>
    <ligand>
        <name>shikimate</name>
        <dbReference type="ChEBI" id="CHEBI:36208"/>
    </ligand>
</feature>
<dbReference type="RefSeq" id="WP_123236725.1">
    <property type="nucleotide sequence ID" value="NZ_RJVP01000002.1"/>
</dbReference>
<proteinExistence type="inferred from homology"/>
<evidence type="ECO:0000256" key="1">
    <source>
        <dbReference type="ARBA" id="ARBA00004871"/>
    </source>
</evidence>
<evidence type="ECO:0000256" key="8">
    <source>
        <dbReference type="HAMAP-Rule" id="MF_00222"/>
    </source>
</evidence>
<dbReference type="PANTHER" id="PTHR21089:SF1">
    <property type="entry name" value="BIFUNCTIONAL 3-DEHYDROQUINATE DEHYDRATASE_SHIKIMATE DEHYDROGENASE, CHLOROPLASTIC"/>
    <property type="match status" value="1"/>
</dbReference>
<gene>
    <name evidence="8" type="primary">aroE</name>
    <name evidence="12" type="ORF">ED236_04225</name>
</gene>
<feature type="binding site" evidence="8">
    <location>
        <begin position="151"/>
        <end position="156"/>
    </location>
    <ligand>
        <name>NADP(+)</name>
        <dbReference type="ChEBI" id="CHEBI:58349"/>
    </ligand>
</feature>
<feature type="binding site" evidence="8">
    <location>
        <position position="222"/>
    </location>
    <ligand>
        <name>shikimate</name>
        <dbReference type="ChEBI" id="CHEBI:36208"/>
    </ligand>
</feature>
<dbReference type="CDD" id="cd01065">
    <property type="entry name" value="NAD_bind_Shikimate_DH"/>
    <property type="match status" value="1"/>
</dbReference>
<dbReference type="Gene3D" id="3.40.50.720">
    <property type="entry name" value="NAD(P)-binding Rossmann-like Domain"/>
    <property type="match status" value="1"/>
</dbReference>
<dbReference type="GO" id="GO:0008652">
    <property type="term" value="P:amino acid biosynthetic process"/>
    <property type="evidence" value="ECO:0007669"/>
    <property type="project" value="UniProtKB-KW"/>
</dbReference>
<dbReference type="GO" id="GO:0050661">
    <property type="term" value="F:NADP binding"/>
    <property type="evidence" value="ECO:0007669"/>
    <property type="project" value="InterPro"/>
</dbReference>
<comment type="function">
    <text evidence="8">Involved in the biosynthesis of the chorismate, which leads to the biosynthesis of aromatic amino acids. Catalyzes the reversible NADPH linked reduction of 3-dehydroshikimate (DHSA) to yield shikimate (SA).</text>
</comment>
<keyword evidence="5 8" id="KW-0560">Oxidoreductase</keyword>
<name>A0A3N0V285_9PROT</name>
<dbReference type="HAMAP" id="MF_00222">
    <property type="entry name" value="Shikimate_DH_AroE"/>
    <property type="match status" value="1"/>
</dbReference>
<feature type="binding site" evidence="8">
    <location>
        <position position="62"/>
    </location>
    <ligand>
        <name>shikimate</name>
        <dbReference type="ChEBI" id="CHEBI:36208"/>
    </ligand>
</feature>
<protein>
    <recommendedName>
        <fullName evidence="2 8">Shikimate dehydrogenase (NADP(+))</fullName>
        <shortName evidence="8">SDH</shortName>
        <ecNumber evidence="2 8">1.1.1.25</ecNumber>
    </recommendedName>
</protein>
<feature type="binding site" evidence="8">
    <location>
        <position position="78"/>
    </location>
    <ligand>
        <name>NADP(+)</name>
        <dbReference type="ChEBI" id="CHEBI:58349"/>
    </ligand>
</feature>
<evidence type="ECO:0000259" key="11">
    <source>
        <dbReference type="Pfam" id="PF18317"/>
    </source>
</evidence>
<dbReference type="AlphaFoldDB" id="A0A3N0V285"/>
<dbReference type="SUPFAM" id="SSF51735">
    <property type="entry name" value="NAD(P)-binding Rossmann-fold domains"/>
    <property type="match status" value="1"/>
</dbReference>
<dbReference type="GO" id="GO:0009423">
    <property type="term" value="P:chorismate biosynthetic process"/>
    <property type="evidence" value="ECO:0007669"/>
    <property type="project" value="UniProtKB-UniRule"/>
</dbReference>
<evidence type="ECO:0000256" key="2">
    <source>
        <dbReference type="ARBA" id="ARBA00012962"/>
    </source>
</evidence>
<feature type="domain" description="Quinate/shikimate 5-dehydrogenase/glutamyl-tRNA reductase" evidence="9">
    <location>
        <begin position="117"/>
        <end position="197"/>
    </location>
</feature>
<dbReference type="FunFam" id="3.40.50.10860:FF:000006">
    <property type="entry name" value="Shikimate dehydrogenase (NADP(+))"/>
    <property type="match status" value="1"/>
</dbReference>
<keyword evidence="13" id="KW-1185">Reference proteome</keyword>
<evidence type="ECO:0000256" key="4">
    <source>
        <dbReference type="ARBA" id="ARBA00022857"/>
    </source>
</evidence>
<organism evidence="12 13">
    <name type="scientific">Pseudomethylobacillus aquaticus</name>
    <dbReference type="NCBI Taxonomy" id="2676064"/>
    <lineage>
        <taxon>Bacteria</taxon>
        <taxon>Pseudomonadati</taxon>
        <taxon>Pseudomonadota</taxon>
        <taxon>Betaproteobacteria</taxon>
        <taxon>Nitrosomonadales</taxon>
        <taxon>Methylophilaceae</taxon>
        <taxon>Pseudomethylobacillus</taxon>
    </lineage>
</organism>
<feature type="binding site" evidence="8">
    <location>
        <position position="250"/>
    </location>
    <ligand>
        <name>shikimate</name>
        <dbReference type="ChEBI" id="CHEBI:36208"/>
    </ligand>
</feature>
<comment type="similarity">
    <text evidence="8">Belongs to the shikimate dehydrogenase family.</text>
</comment>
<dbReference type="NCBIfam" id="NF001310">
    <property type="entry name" value="PRK00258.1-2"/>
    <property type="match status" value="1"/>
</dbReference>
<feature type="binding site" evidence="8">
    <location>
        <position position="102"/>
    </location>
    <ligand>
        <name>shikimate</name>
        <dbReference type="ChEBI" id="CHEBI:36208"/>
    </ligand>
</feature>
<dbReference type="GO" id="GO:0009073">
    <property type="term" value="P:aromatic amino acid family biosynthetic process"/>
    <property type="evidence" value="ECO:0007669"/>
    <property type="project" value="UniProtKB-KW"/>
</dbReference>
<feature type="active site" description="Proton acceptor" evidence="8">
    <location>
        <position position="66"/>
    </location>
</feature>
<dbReference type="GO" id="GO:0004764">
    <property type="term" value="F:shikimate 3-dehydrogenase (NADP+) activity"/>
    <property type="evidence" value="ECO:0007669"/>
    <property type="project" value="UniProtKB-UniRule"/>
</dbReference>
<evidence type="ECO:0000256" key="6">
    <source>
        <dbReference type="ARBA" id="ARBA00023141"/>
    </source>
</evidence>
<evidence type="ECO:0000313" key="12">
    <source>
        <dbReference type="EMBL" id="ROH86917.1"/>
    </source>
</evidence>
<keyword evidence="4 8" id="KW-0521">NADP</keyword>
<evidence type="ECO:0000256" key="5">
    <source>
        <dbReference type="ARBA" id="ARBA00023002"/>
    </source>
</evidence>
<feature type="binding site" evidence="8">
    <location>
        <position position="243"/>
    </location>
    <ligand>
        <name>NADP(+)</name>
        <dbReference type="ChEBI" id="CHEBI:58349"/>
    </ligand>
</feature>
<accession>A0A3N0V285</accession>
<dbReference type="InterPro" id="IPR011342">
    <property type="entry name" value="Shikimate_DH"/>
</dbReference>
<comment type="subunit">
    <text evidence="8">Homodimer.</text>
</comment>
<feature type="binding site" evidence="8">
    <location>
        <position position="220"/>
    </location>
    <ligand>
        <name>NADP(+)</name>
        <dbReference type="ChEBI" id="CHEBI:58349"/>
    </ligand>
</feature>
<evidence type="ECO:0000313" key="13">
    <source>
        <dbReference type="Proteomes" id="UP000275137"/>
    </source>
</evidence>
<dbReference type="PANTHER" id="PTHR21089">
    <property type="entry name" value="SHIKIMATE DEHYDROGENASE"/>
    <property type="match status" value="1"/>
</dbReference>
<evidence type="ECO:0000256" key="3">
    <source>
        <dbReference type="ARBA" id="ARBA00022605"/>
    </source>
</evidence>